<protein>
    <submittedName>
        <fullName evidence="2">Uncharacterized protein</fullName>
    </submittedName>
</protein>
<proteinExistence type="predicted"/>
<evidence type="ECO:0000256" key="1">
    <source>
        <dbReference type="SAM" id="MobiDB-lite"/>
    </source>
</evidence>
<dbReference type="AlphaFoldDB" id="A0A2T4BXP7"/>
<evidence type="ECO:0000313" key="2">
    <source>
        <dbReference type="EMBL" id="PTB74035.1"/>
    </source>
</evidence>
<dbReference type="Proteomes" id="UP000240760">
    <property type="component" value="Unassembled WGS sequence"/>
</dbReference>
<accession>A0A2T4BXP7</accession>
<gene>
    <name evidence="2" type="ORF">M440DRAFT_1057781</name>
</gene>
<feature type="compositionally biased region" description="Polar residues" evidence="1">
    <location>
        <begin position="58"/>
        <end position="67"/>
    </location>
</feature>
<organism evidence="2 3">
    <name type="scientific">Trichoderma longibrachiatum ATCC 18648</name>
    <dbReference type="NCBI Taxonomy" id="983965"/>
    <lineage>
        <taxon>Eukaryota</taxon>
        <taxon>Fungi</taxon>
        <taxon>Dikarya</taxon>
        <taxon>Ascomycota</taxon>
        <taxon>Pezizomycotina</taxon>
        <taxon>Sordariomycetes</taxon>
        <taxon>Hypocreomycetidae</taxon>
        <taxon>Hypocreales</taxon>
        <taxon>Hypocreaceae</taxon>
        <taxon>Trichoderma</taxon>
    </lineage>
</organism>
<dbReference type="EMBL" id="KZ679137">
    <property type="protein sequence ID" value="PTB74035.1"/>
    <property type="molecule type" value="Genomic_DNA"/>
</dbReference>
<name>A0A2T4BXP7_TRILO</name>
<sequence length="243" mass="26965">MGNLVELSGKVTRRPGARLLPKEAAESHQHADWFMGGTRNGRALGGSGSQEKLWQPNPRLNQSSPRNGISGRWRAPAREPGSLSLALILLVSGNNLPVGQQARKLTLVCGSRGRWSASLRRSASEGHILCSRALADRGISAFAIMVPCLDGVQAERGVWHLPILRLLLDRLAMRFMTMISNLGKRSVSSLDPSFPRVPRIRFSLVSRAPPYQVPRLPQTRNFEAIPPFAFWEFLKQPPEAHWQ</sequence>
<evidence type="ECO:0000313" key="3">
    <source>
        <dbReference type="Proteomes" id="UP000240760"/>
    </source>
</evidence>
<feature type="region of interest" description="Disordered" evidence="1">
    <location>
        <begin position="23"/>
        <end position="73"/>
    </location>
</feature>
<keyword evidence="3" id="KW-1185">Reference proteome</keyword>
<reference evidence="2 3" key="1">
    <citation type="submission" date="2016-07" db="EMBL/GenBank/DDBJ databases">
        <title>Multiple horizontal gene transfer events from other fungi enriched the ability of initially mycotrophic Trichoderma (Ascomycota) to feed on dead plant biomass.</title>
        <authorList>
            <consortium name="DOE Joint Genome Institute"/>
            <person name="Aerts A."/>
            <person name="Atanasova L."/>
            <person name="Chenthamara K."/>
            <person name="Zhang J."/>
            <person name="Grujic M."/>
            <person name="Henrissat B."/>
            <person name="Kuo A."/>
            <person name="Salamov A."/>
            <person name="Lipzen A."/>
            <person name="Labutti K."/>
            <person name="Barry K."/>
            <person name="Miao Y."/>
            <person name="Rahimi M.J."/>
            <person name="Shen Q."/>
            <person name="Grigoriev I.V."/>
            <person name="Kubicek C.P."/>
            <person name="Druzhinina I.S."/>
        </authorList>
    </citation>
    <scope>NUCLEOTIDE SEQUENCE [LARGE SCALE GENOMIC DNA]</scope>
    <source>
        <strain evidence="2 3">ATCC 18648</strain>
    </source>
</reference>